<dbReference type="EMBL" id="CAJNOC010001039">
    <property type="protein sequence ID" value="CAF0829177.1"/>
    <property type="molecule type" value="Genomic_DNA"/>
</dbReference>
<organism evidence="1 2">
    <name type="scientific">Brachionus calyciflorus</name>
    <dbReference type="NCBI Taxonomy" id="104777"/>
    <lineage>
        <taxon>Eukaryota</taxon>
        <taxon>Metazoa</taxon>
        <taxon>Spiralia</taxon>
        <taxon>Gnathifera</taxon>
        <taxon>Rotifera</taxon>
        <taxon>Eurotatoria</taxon>
        <taxon>Monogononta</taxon>
        <taxon>Pseudotrocha</taxon>
        <taxon>Ploima</taxon>
        <taxon>Brachionidae</taxon>
        <taxon>Brachionus</taxon>
    </lineage>
</organism>
<reference evidence="1" key="1">
    <citation type="submission" date="2021-02" db="EMBL/GenBank/DDBJ databases">
        <authorList>
            <person name="Nowell W R."/>
        </authorList>
    </citation>
    <scope>NUCLEOTIDE SEQUENCE</scope>
    <source>
        <strain evidence="1">Ploen Becks lab</strain>
    </source>
</reference>
<evidence type="ECO:0000313" key="2">
    <source>
        <dbReference type="Proteomes" id="UP000663879"/>
    </source>
</evidence>
<keyword evidence="2" id="KW-1185">Reference proteome</keyword>
<protein>
    <submittedName>
        <fullName evidence="1">Uncharacterized protein</fullName>
    </submittedName>
</protein>
<dbReference type="Proteomes" id="UP000663879">
    <property type="component" value="Unassembled WGS sequence"/>
</dbReference>
<dbReference type="AlphaFoldDB" id="A0A813UW65"/>
<accession>A0A813UW65</accession>
<comment type="caution">
    <text evidence="1">The sequence shown here is derived from an EMBL/GenBank/DDBJ whole genome shotgun (WGS) entry which is preliminary data.</text>
</comment>
<sequence length="159" mass="18982">MTGNQAVDFPNLTGYSPLRNCQDPSIEYLQSLLVEHDRKFKKVLNHSNSLFHIHKYYTNLILKLDEKVYESTDNNTFMARIEMDFTKEITLNRIDRFPFKITHNICRSKFHFDAESRKFTKCQNIYELVTVLGRGLCDTRKMEWQWNQHFENRSISCSC</sequence>
<gene>
    <name evidence="1" type="ORF">OXX778_LOCUS7872</name>
</gene>
<dbReference type="OrthoDB" id="10570430at2759"/>
<name>A0A813UW65_9BILA</name>
<evidence type="ECO:0000313" key="1">
    <source>
        <dbReference type="EMBL" id="CAF0829177.1"/>
    </source>
</evidence>
<proteinExistence type="predicted"/>